<name>A0AAD7WXL4_9TELE</name>
<evidence type="ECO:0000256" key="1">
    <source>
        <dbReference type="SAM" id="SignalP"/>
    </source>
</evidence>
<reference evidence="2" key="1">
    <citation type="journal article" date="2023" name="Science">
        <title>Genome structures resolve the early diversification of teleost fishes.</title>
        <authorList>
            <person name="Parey E."/>
            <person name="Louis A."/>
            <person name="Montfort J."/>
            <person name="Bouchez O."/>
            <person name="Roques C."/>
            <person name="Iampietro C."/>
            <person name="Lluch J."/>
            <person name="Castinel A."/>
            <person name="Donnadieu C."/>
            <person name="Desvignes T."/>
            <person name="Floi Bucao C."/>
            <person name="Jouanno E."/>
            <person name="Wen M."/>
            <person name="Mejri S."/>
            <person name="Dirks R."/>
            <person name="Jansen H."/>
            <person name="Henkel C."/>
            <person name="Chen W.J."/>
            <person name="Zahm M."/>
            <person name="Cabau C."/>
            <person name="Klopp C."/>
            <person name="Thompson A.W."/>
            <person name="Robinson-Rechavi M."/>
            <person name="Braasch I."/>
            <person name="Lecointre G."/>
            <person name="Bobe J."/>
            <person name="Postlethwait J.H."/>
            <person name="Berthelot C."/>
            <person name="Roest Crollius H."/>
            <person name="Guiguen Y."/>
        </authorList>
    </citation>
    <scope>NUCLEOTIDE SEQUENCE</scope>
    <source>
        <strain evidence="2">NC1722</strain>
    </source>
</reference>
<dbReference type="EMBL" id="JAINUG010000018">
    <property type="protein sequence ID" value="KAJ8412693.1"/>
    <property type="molecule type" value="Genomic_DNA"/>
</dbReference>
<protein>
    <submittedName>
        <fullName evidence="2">Uncharacterized protein</fullName>
    </submittedName>
</protein>
<feature type="chain" id="PRO_5041987664" evidence="1">
    <location>
        <begin position="29"/>
        <end position="95"/>
    </location>
</feature>
<organism evidence="2 3">
    <name type="scientific">Aldrovandia affinis</name>
    <dbReference type="NCBI Taxonomy" id="143900"/>
    <lineage>
        <taxon>Eukaryota</taxon>
        <taxon>Metazoa</taxon>
        <taxon>Chordata</taxon>
        <taxon>Craniata</taxon>
        <taxon>Vertebrata</taxon>
        <taxon>Euteleostomi</taxon>
        <taxon>Actinopterygii</taxon>
        <taxon>Neopterygii</taxon>
        <taxon>Teleostei</taxon>
        <taxon>Notacanthiformes</taxon>
        <taxon>Halosauridae</taxon>
        <taxon>Aldrovandia</taxon>
    </lineage>
</organism>
<dbReference type="AlphaFoldDB" id="A0AAD7WXL4"/>
<gene>
    <name evidence="2" type="ORF">AAFF_G00116440</name>
</gene>
<comment type="caution">
    <text evidence="2">The sequence shown here is derived from an EMBL/GenBank/DDBJ whole genome shotgun (WGS) entry which is preliminary data.</text>
</comment>
<proteinExistence type="predicted"/>
<evidence type="ECO:0000313" key="2">
    <source>
        <dbReference type="EMBL" id="KAJ8412693.1"/>
    </source>
</evidence>
<evidence type="ECO:0000313" key="3">
    <source>
        <dbReference type="Proteomes" id="UP001221898"/>
    </source>
</evidence>
<sequence length="95" mass="10438">MCSAQSPAPEVLLMGFLLGFLLMAPLAARRGHGGAEQLPSKHQSPFCHVTNHVTSKAAQMNRGRVKMPSLLLSFLPLFSSSELRADVQKMLFRVF</sequence>
<feature type="signal peptide" evidence="1">
    <location>
        <begin position="1"/>
        <end position="28"/>
    </location>
</feature>
<dbReference type="Proteomes" id="UP001221898">
    <property type="component" value="Unassembled WGS sequence"/>
</dbReference>
<keyword evidence="1" id="KW-0732">Signal</keyword>
<accession>A0AAD7WXL4</accession>
<keyword evidence="3" id="KW-1185">Reference proteome</keyword>